<accession>A0A9W5IT24</accession>
<comment type="caution">
    <text evidence="1">The sequence shown here is derived from an EMBL/GenBank/DDBJ whole genome shotgun (WGS) entry which is preliminary data.</text>
</comment>
<dbReference type="Proteomes" id="UP000004621">
    <property type="component" value="Unassembled WGS sequence"/>
</dbReference>
<protein>
    <submittedName>
        <fullName evidence="1">Uncharacterized protein</fullName>
    </submittedName>
</protein>
<reference evidence="1 2" key="1">
    <citation type="submission" date="2010-01" db="EMBL/GenBank/DDBJ databases">
        <authorList>
            <person name="Weinstock G."/>
            <person name="Sodergren E."/>
            <person name="Clifton S."/>
            <person name="Fulton L."/>
            <person name="Fulton B."/>
            <person name="Courtney L."/>
            <person name="Fronick C."/>
            <person name="Harrison M."/>
            <person name="Strong C."/>
            <person name="Farmer C."/>
            <person name="Delahaunty K."/>
            <person name="Markovic C."/>
            <person name="Hall O."/>
            <person name="Minx P."/>
            <person name="Tomlinson C."/>
            <person name="Mitreva M."/>
            <person name="Nelson J."/>
            <person name="Hou S."/>
            <person name="Wollam A."/>
            <person name="Pepin K.H."/>
            <person name="Johnson M."/>
            <person name="Bhonagiri V."/>
            <person name="Nash W.E."/>
            <person name="Warren W."/>
            <person name="Chinwalla A."/>
            <person name="Mardis E.R."/>
            <person name="Wilson R.K."/>
        </authorList>
    </citation>
    <scope>NUCLEOTIDE SEQUENCE [LARGE SCALE GENOMIC DNA]</scope>
    <source>
        <strain evidence="1 2">NJ9703</strain>
    </source>
</reference>
<dbReference type="AlphaFoldDB" id="A0A9W5IT24"/>
<organism evidence="1 2">
    <name type="scientific">Neisseria subflava NJ9703</name>
    <dbReference type="NCBI Taxonomy" id="546268"/>
    <lineage>
        <taxon>Bacteria</taxon>
        <taxon>Pseudomonadati</taxon>
        <taxon>Pseudomonadota</taxon>
        <taxon>Betaproteobacteria</taxon>
        <taxon>Neisseriales</taxon>
        <taxon>Neisseriaceae</taxon>
        <taxon>Neisseria</taxon>
    </lineage>
</organism>
<sequence>MKPKTHPRPSENLSYGFQTAFILPADRHTIKSAVPFIDSIQGDQLCAA</sequence>
<proteinExistence type="predicted"/>
<name>A0A9W5IT24_NEISU</name>
<dbReference type="EMBL" id="ACEO02000001">
    <property type="protein sequence ID" value="EFC53235.1"/>
    <property type="molecule type" value="Genomic_DNA"/>
</dbReference>
<gene>
    <name evidence="1" type="ORF">NEISUBOT_03236</name>
</gene>
<evidence type="ECO:0000313" key="2">
    <source>
        <dbReference type="Proteomes" id="UP000004621"/>
    </source>
</evidence>
<evidence type="ECO:0000313" key="1">
    <source>
        <dbReference type="EMBL" id="EFC53235.1"/>
    </source>
</evidence>